<protein>
    <submittedName>
        <fullName evidence="1">Uncharacterized protein</fullName>
    </submittedName>
</protein>
<feature type="non-terminal residue" evidence="1">
    <location>
        <position position="88"/>
    </location>
</feature>
<name>A0A9P8EYK8_AURME</name>
<proteinExistence type="predicted"/>
<sequence>MRPLRLIRASLLSSPPTVNTMEAALEDTRELLKVLAGRQTAALKKVEAMEEKLEKVGIESVLKEARDRIKRTDGDVKRLGNWMGECKA</sequence>
<dbReference type="AlphaFoldDB" id="A0A9P8EYK8"/>
<evidence type="ECO:0000313" key="1">
    <source>
        <dbReference type="EMBL" id="KAG9701403.1"/>
    </source>
</evidence>
<gene>
    <name evidence="1" type="ORF">KCU76_g121</name>
</gene>
<evidence type="ECO:0000313" key="2">
    <source>
        <dbReference type="Proteomes" id="UP000779574"/>
    </source>
</evidence>
<reference evidence="1" key="1">
    <citation type="journal article" date="2021" name="J Fungi (Basel)">
        <title>Virulence traits and population genomics of the black yeast Aureobasidium melanogenum.</title>
        <authorList>
            <person name="Cernosa A."/>
            <person name="Sun X."/>
            <person name="Gostincar C."/>
            <person name="Fang C."/>
            <person name="Gunde-Cimerman N."/>
            <person name="Song Z."/>
        </authorList>
    </citation>
    <scope>NUCLEOTIDE SEQUENCE</scope>
    <source>
        <strain evidence="1">EXF-9911</strain>
    </source>
</reference>
<reference evidence="1" key="2">
    <citation type="submission" date="2021-08" db="EMBL/GenBank/DDBJ databases">
        <authorList>
            <person name="Gostincar C."/>
            <person name="Sun X."/>
            <person name="Song Z."/>
            <person name="Gunde-Cimerman N."/>
        </authorList>
    </citation>
    <scope>NUCLEOTIDE SEQUENCE</scope>
    <source>
        <strain evidence="1">EXF-9911</strain>
    </source>
</reference>
<dbReference type="EMBL" id="JAHFXF010000001">
    <property type="protein sequence ID" value="KAG9701403.1"/>
    <property type="molecule type" value="Genomic_DNA"/>
</dbReference>
<organism evidence="1 2">
    <name type="scientific">Aureobasidium melanogenum</name>
    <name type="common">Aureobasidium pullulans var. melanogenum</name>
    <dbReference type="NCBI Taxonomy" id="46634"/>
    <lineage>
        <taxon>Eukaryota</taxon>
        <taxon>Fungi</taxon>
        <taxon>Dikarya</taxon>
        <taxon>Ascomycota</taxon>
        <taxon>Pezizomycotina</taxon>
        <taxon>Dothideomycetes</taxon>
        <taxon>Dothideomycetidae</taxon>
        <taxon>Dothideales</taxon>
        <taxon>Saccotheciaceae</taxon>
        <taxon>Aureobasidium</taxon>
    </lineage>
</organism>
<dbReference type="Proteomes" id="UP000779574">
    <property type="component" value="Unassembled WGS sequence"/>
</dbReference>
<accession>A0A9P8EYK8</accession>
<comment type="caution">
    <text evidence="1">The sequence shown here is derived from an EMBL/GenBank/DDBJ whole genome shotgun (WGS) entry which is preliminary data.</text>
</comment>